<evidence type="ECO:0000313" key="1">
    <source>
        <dbReference type="EMBL" id="CAI5727452.1"/>
    </source>
</evidence>
<protein>
    <submittedName>
        <fullName evidence="1">Uncharacterized protein</fullName>
    </submittedName>
</protein>
<accession>A0AAV0TUP6</accession>
<gene>
    <name evidence="1" type="ORF">PFR002_LOCUS5579</name>
</gene>
<name>A0AAV0TUP6_9STRA</name>
<sequence>MKAYYRRSFNRLLWRRLENKVADPEKVDILQAIRLNQQLAVDQEVVTDLMDEDVLNDLEAQVPQFRFRNPMDIRNLLNYPDEEVVTYLLDLDDATMIEDDSDELPSTPAVDAHMMIQSLETIWMQQTDTKNYFMVALQR</sequence>
<dbReference type="EMBL" id="CANTFK010000795">
    <property type="protein sequence ID" value="CAI5727452.1"/>
    <property type="molecule type" value="Genomic_DNA"/>
</dbReference>
<dbReference type="Proteomes" id="UP001159659">
    <property type="component" value="Unassembled WGS sequence"/>
</dbReference>
<proteinExistence type="predicted"/>
<evidence type="ECO:0000313" key="2">
    <source>
        <dbReference type="Proteomes" id="UP001159659"/>
    </source>
</evidence>
<organism evidence="1 2">
    <name type="scientific">Peronospora farinosa</name>
    <dbReference type="NCBI Taxonomy" id="134698"/>
    <lineage>
        <taxon>Eukaryota</taxon>
        <taxon>Sar</taxon>
        <taxon>Stramenopiles</taxon>
        <taxon>Oomycota</taxon>
        <taxon>Peronosporomycetes</taxon>
        <taxon>Peronosporales</taxon>
        <taxon>Peronosporaceae</taxon>
        <taxon>Peronospora</taxon>
    </lineage>
</organism>
<comment type="caution">
    <text evidence="1">The sequence shown here is derived from an EMBL/GenBank/DDBJ whole genome shotgun (WGS) entry which is preliminary data.</text>
</comment>
<reference evidence="1" key="1">
    <citation type="submission" date="2022-12" db="EMBL/GenBank/DDBJ databases">
        <authorList>
            <person name="Webb A."/>
        </authorList>
    </citation>
    <scope>NUCLEOTIDE SEQUENCE</scope>
    <source>
        <strain evidence="1">Pf2</strain>
    </source>
</reference>
<dbReference type="AlphaFoldDB" id="A0AAV0TUP6"/>